<accession>A0A0A3IFK6</accession>
<dbReference type="EMBL" id="JPVP01000060">
    <property type="protein sequence ID" value="KGR81608.1"/>
    <property type="molecule type" value="Genomic_DNA"/>
</dbReference>
<dbReference type="OrthoDB" id="2381602at2"/>
<keyword evidence="2" id="KW-1185">Reference proteome</keyword>
<dbReference type="RefSeq" id="WP_036158141.1">
    <property type="nucleotide sequence ID" value="NZ_AVCX01000001.1"/>
</dbReference>
<evidence type="ECO:0008006" key="3">
    <source>
        <dbReference type="Google" id="ProtNLM"/>
    </source>
</evidence>
<dbReference type="STRING" id="1220589.CD32_19840"/>
<gene>
    <name evidence="1" type="ORF">CD32_19840</name>
</gene>
<dbReference type="AlphaFoldDB" id="A0A0A3IFK6"/>
<reference evidence="1 2" key="1">
    <citation type="submission" date="2014-02" db="EMBL/GenBank/DDBJ databases">
        <title>Draft genome sequence of Lysinibacillus odysseyi NBRC 100172.</title>
        <authorList>
            <person name="Zhang F."/>
            <person name="Wang G."/>
            <person name="Zhang L."/>
        </authorList>
    </citation>
    <scope>NUCLEOTIDE SEQUENCE [LARGE SCALE GENOMIC DNA]</scope>
    <source>
        <strain evidence="1 2">NBRC 100172</strain>
    </source>
</reference>
<protein>
    <recommendedName>
        <fullName evidence="3">Stage III sporulation protein AG</fullName>
    </recommendedName>
</protein>
<comment type="caution">
    <text evidence="1">The sequence shown here is derived from an EMBL/GenBank/DDBJ whole genome shotgun (WGS) entry which is preliminary data.</text>
</comment>
<proteinExistence type="predicted"/>
<dbReference type="eggNOG" id="ENOG5033EN4">
    <property type="taxonomic scope" value="Bacteria"/>
</dbReference>
<evidence type="ECO:0000313" key="2">
    <source>
        <dbReference type="Proteomes" id="UP000030437"/>
    </source>
</evidence>
<dbReference type="Proteomes" id="UP000030437">
    <property type="component" value="Unassembled WGS sequence"/>
</dbReference>
<name>A0A0A3IFK6_9BACI</name>
<evidence type="ECO:0000313" key="1">
    <source>
        <dbReference type="EMBL" id="KGR81608.1"/>
    </source>
</evidence>
<organism evidence="1 2">
    <name type="scientific">Lysinibacillus odysseyi 34hs-1 = NBRC 100172</name>
    <dbReference type="NCBI Taxonomy" id="1220589"/>
    <lineage>
        <taxon>Bacteria</taxon>
        <taxon>Bacillati</taxon>
        <taxon>Bacillota</taxon>
        <taxon>Bacilli</taxon>
        <taxon>Bacillales</taxon>
        <taxon>Bacillaceae</taxon>
        <taxon>Lysinibacillus</taxon>
    </lineage>
</organism>
<sequence length="124" mass="13297">MATKKANIIALLVMALVGFMLLKQDSSPSQQQSIEEQLAATLAKIEGVGQVSVYLHTDASKESSLFSFSPEKDTSTYTGVLIVAEGAGSPSVKRKLVQTVSSVLQLSPHRIVILPMEKGELHES</sequence>